<dbReference type="Gene3D" id="3.40.50.300">
    <property type="entry name" value="P-loop containing nucleotide triphosphate hydrolases"/>
    <property type="match status" value="1"/>
</dbReference>
<reference evidence="4 6" key="1">
    <citation type="submission" date="2016-11" db="EMBL/GenBank/DDBJ databases">
        <title>Complete genome sequencing of Virgibacillus halodenitrificans PDB-F2.</title>
        <authorList>
            <person name="Sun Z."/>
            <person name="Zhou Y."/>
            <person name="Li H."/>
        </authorList>
    </citation>
    <scope>NUCLEOTIDE SEQUENCE [LARGE SCALE GENOMIC DNA]</scope>
    <source>
        <strain evidence="4 6">PDB-F2</strain>
    </source>
</reference>
<evidence type="ECO:0000313" key="4">
    <source>
        <dbReference type="EMBL" id="APC48613.1"/>
    </source>
</evidence>
<evidence type="ECO:0000256" key="2">
    <source>
        <dbReference type="ARBA" id="ARBA00022840"/>
    </source>
</evidence>
<dbReference type="RefSeq" id="WP_019375718.1">
    <property type="nucleotide sequence ID" value="NZ_CP017962.1"/>
</dbReference>
<dbReference type="GO" id="GO:0005829">
    <property type="term" value="C:cytosol"/>
    <property type="evidence" value="ECO:0007669"/>
    <property type="project" value="TreeGrafter"/>
</dbReference>
<dbReference type="InterPro" id="IPR025669">
    <property type="entry name" value="AAA_dom"/>
</dbReference>
<name>A0AAC9IZY6_VIRHA</name>
<protein>
    <submittedName>
        <fullName evidence="4">Cobyrinic acid a,c-diamide synthase</fullName>
    </submittedName>
    <submittedName>
        <fullName evidence="5">MinD/ParA family protein</fullName>
    </submittedName>
</protein>
<dbReference type="GO" id="GO:0005524">
    <property type="term" value="F:ATP binding"/>
    <property type="evidence" value="ECO:0007669"/>
    <property type="project" value="UniProtKB-KW"/>
</dbReference>
<feature type="domain" description="AAA" evidence="3">
    <location>
        <begin position="22"/>
        <end position="176"/>
    </location>
</feature>
<sequence length="287" mass="32359">MNDQASELRRRLNKSKDEHEAKTISIISGKGGVGKSNVALNFSLELLIQKKSVLIIDLDIGMGNINILLGVDPRKTIIDMFKEQLSIFDIIEQGPCNLSYIAAGSGLADFFTMNDKNRNYFYKQFTRVASEYDYIIFDMGAGVTSDSIFFMLASDECILVTTPEPTSITDGYSMIKHIVAYNSDLPISIIMNRAQNERDGQTASTKFSDVIKQFLNKQVRILGILPEDKHVSNAVRRQTPYLLLNERAPVSKAIKKITRTYIQCVTEKDNKPSSSFVRKLKQLILER</sequence>
<reference evidence="5 7" key="2">
    <citation type="submission" date="2020-09" db="EMBL/GenBank/DDBJ databases">
        <title>Draft Genome Sequences of Oil-Oxidizing Bacteria Halomonas titanicae, Marinobacter lutaoensis, and Virgibacillus halodenitrificans Isolated from Highly Saline Environments.</title>
        <authorList>
            <person name="Grouzdev D.S."/>
            <person name="Sokolova D.S."/>
            <person name="Semenova E.M."/>
            <person name="Borzenkov I.A."/>
            <person name="Bidzhieva S.K."/>
            <person name="Poltaraus A.B."/>
            <person name="Nazina T.N."/>
        </authorList>
    </citation>
    <scope>NUCLEOTIDE SEQUENCE [LARGE SCALE GENOMIC DNA]</scope>
    <source>
        <strain evidence="5 7">VKM B-3472D</strain>
    </source>
</reference>
<dbReference type="Pfam" id="PF13614">
    <property type="entry name" value="AAA_31"/>
    <property type="match status" value="1"/>
</dbReference>
<dbReference type="SUPFAM" id="SSF52540">
    <property type="entry name" value="P-loop containing nucleoside triphosphate hydrolases"/>
    <property type="match status" value="1"/>
</dbReference>
<organism evidence="4 6">
    <name type="scientific">Virgibacillus halodenitrificans</name>
    <name type="common">Bacillus halodenitrificans</name>
    <dbReference type="NCBI Taxonomy" id="1482"/>
    <lineage>
        <taxon>Bacteria</taxon>
        <taxon>Bacillati</taxon>
        <taxon>Bacillota</taxon>
        <taxon>Bacilli</taxon>
        <taxon>Bacillales</taxon>
        <taxon>Bacillaceae</taxon>
        <taxon>Virgibacillus</taxon>
    </lineage>
</organism>
<dbReference type="EMBL" id="JACWEZ010000014">
    <property type="protein sequence ID" value="MBD1224184.1"/>
    <property type="molecule type" value="Genomic_DNA"/>
</dbReference>
<dbReference type="GO" id="GO:0016887">
    <property type="term" value="F:ATP hydrolysis activity"/>
    <property type="evidence" value="ECO:0007669"/>
    <property type="project" value="TreeGrafter"/>
</dbReference>
<dbReference type="Proteomes" id="UP000182945">
    <property type="component" value="Chromosome"/>
</dbReference>
<dbReference type="PIRSF" id="PIRSF003092">
    <property type="entry name" value="MinD"/>
    <property type="match status" value="1"/>
</dbReference>
<dbReference type="InterPro" id="IPR050625">
    <property type="entry name" value="ParA/MinD_ATPase"/>
</dbReference>
<proteinExistence type="predicted"/>
<evidence type="ECO:0000256" key="1">
    <source>
        <dbReference type="ARBA" id="ARBA00022741"/>
    </source>
</evidence>
<dbReference type="InterPro" id="IPR025501">
    <property type="entry name" value="MinD_FleN"/>
</dbReference>
<dbReference type="GO" id="GO:0051782">
    <property type="term" value="P:negative regulation of cell division"/>
    <property type="evidence" value="ECO:0007669"/>
    <property type="project" value="TreeGrafter"/>
</dbReference>
<accession>A0AAC9IZY6</accession>
<dbReference type="AlphaFoldDB" id="A0AAC9IZY6"/>
<dbReference type="GO" id="GO:0009898">
    <property type="term" value="C:cytoplasmic side of plasma membrane"/>
    <property type="evidence" value="ECO:0007669"/>
    <property type="project" value="TreeGrafter"/>
</dbReference>
<dbReference type="PANTHER" id="PTHR43384">
    <property type="entry name" value="SEPTUM SITE-DETERMINING PROTEIN MIND HOMOLOG, CHLOROPLASTIC-RELATED"/>
    <property type="match status" value="1"/>
</dbReference>
<evidence type="ECO:0000313" key="6">
    <source>
        <dbReference type="Proteomes" id="UP000182945"/>
    </source>
</evidence>
<gene>
    <name evidence="4" type="ORF">BME96_10655</name>
    <name evidence="5" type="ORF">IC602_16360</name>
</gene>
<dbReference type="InterPro" id="IPR033875">
    <property type="entry name" value="FlhG"/>
</dbReference>
<keyword evidence="1" id="KW-0547">Nucleotide-binding</keyword>
<dbReference type="EMBL" id="CP017962">
    <property type="protein sequence ID" value="APC48613.1"/>
    <property type="molecule type" value="Genomic_DNA"/>
</dbReference>
<dbReference type="InterPro" id="IPR027417">
    <property type="entry name" value="P-loop_NTPase"/>
</dbReference>
<evidence type="ECO:0000313" key="5">
    <source>
        <dbReference type="EMBL" id="MBD1224184.1"/>
    </source>
</evidence>
<dbReference type="PANTHER" id="PTHR43384:SF4">
    <property type="entry name" value="CELLULOSE BIOSYNTHESIS PROTEIN BCSQ-RELATED"/>
    <property type="match status" value="1"/>
</dbReference>
<dbReference type="CDD" id="cd02038">
    <property type="entry name" value="FlhG-like"/>
    <property type="match status" value="1"/>
</dbReference>
<dbReference type="KEGG" id="vhl:BME96_10655"/>
<dbReference type="GeneID" id="71514855"/>
<keyword evidence="7" id="KW-1185">Reference proteome</keyword>
<keyword evidence="2" id="KW-0067">ATP-binding</keyword>
<evidence type="ECO:0000259" key="3">
    <source>
        <dbReference type="Pfam" id="PF13614"/>
    </source>
</evidence>
<dbReference type="Proteomes" id="UP000621631">
    <property type="component" value="Unassembled WGS sequence"/>
</dbReference>
<evidence type="ECO:0000313" key="7">
    <source>
        <dbReference type="Proteomes" id="UP000621631"/>
    </source>
</evidence>